<organism evidence="2 3">
    <name type="scientific">Marinobacterium weihaiense</name>
    <dbReference type="NCBI Taxonomy" id="2851016"/>
    <lineage>
        <taxon>Bacteria</taxon>
        <taxon>Pseudomonadati</taxon>
        <taxon>Pseudomonadota</taxon>
        <taxon>Gammaproteobacteria</taxon>
        <taxon>Oceanospirillales</taxon>
        <taxon>Oceanospirillaceae</taxon>
        <taxon>Marinobacterium</taxon>
    </lineage>
</organism>
<keyword evidence="3" id="KW-1185">Reference proteome</keyword>
<gene>
    <name evidence="2" type="ORF">KTN04_11895</name>
</gene>
<evidence type="ECO:0000313" key="3">
    <source>
        <dbReference type="Proteomes" id="UP000755551"/>
    </source>
</evidence>
<dbReference type="Proteomes" id="UP000755551">
    <property type="component" value="Unassembled WGS sequence"/>
</dbReference>
<proteinExistence type="predicted"/>
<reference evidence="2 3" key="1">
    <citation type="submission" date="2021-06" db="EMBL/GenBank/DDBJ databases">
        <title>Bacterium isolated from marine sediment.</title>
        <authorList>
            <person name="Zhu K.-L."/>
            <person name="Du Z.-J."/>
            <person name="Liang Q.-Y."/>
        </authorList>
    </citation>
    <scope>NUCLEOTIDE SEQUENCE [LARGE SCALE GENOMIC DNA]</scope>
    <source>
        <strain evidence="2 3">A346</strain>
    </source>
</reference>
<evidence type="ECO:0000259" key="1">
    <source>
        <dbReference type="Pfam" id="PF01909"/>
    </source>
</evidence>
<accession>A0ABS6MCL4</accession>
<evidence type="ECO:0000313" key="2">
    <source>
        <dbReference type="EMBL" id="MBV0934042.1"/>
    </source>
</evidence>
<dbReference type="EMBL" id="JAHQZT010000015">
    <property type="protein sequence ID" value="MBV0934042.1"/>
    <property type="molecule type" value="Genomic_DNA"/>
</dbReference>
<sequence>MSLKMPESATGLTAEQTGLLAECFDAFPAVEQVVLYGSRAKGNWHARSDVDHYDTLKNARLKDHIDRVGIVIYDRQQTHCGK</sequence>
<name>A0ABS6MCL4_9GAMM</name>
<dbReference type="Pfam" id="PF01909">
    <property type="entry name" value="NTP_transf_2"/>
    <property type="match status" value="1"/>
</dbReference>
<dbReference type="InterPro" id="IPR002934">
    <property type="entry name" value="Polymerase_NTP_transf_dom"/>
</dbReference>
<dbReference type="RefSeq" id="WP_217335451.1">
    <property type="nucleotide sequence ID" value="NZ_JAHQZT010000015.1"/>
</dbReference>
<feature type="domain" description="Polymerase nucleotidyl transferase" evidence="1">
    <location>
        <begin position="25"/>
        <end position="51"/>
    </location>
</feature>
<dbReference type="CDD" id="cd05403">
    <property type="entry name" value="NT_KNTase_like"/>
    <property type="match status" value="1"/>
</dbReference>
<comment type="caution">
    <text evidence="2">The sequence shown here is derived from an EMBL/GenBank/DDBJ whole genome shotgun (WGS) entry which is preliminary data.</text>
</comment>
<protein>
    <submittedName>
        <fullName evidence="2">Nucleotidyltransferase domain-containing protein</fullName>
    </submittedName>
</protein>